<evidence type="ECO:0000313" key="1">
    <source>
        <dbReference type="EMBL" id="TPH34495.1"/>
    </source>
</evidence>
<sequence>MGVVKYNSTARSRSSRLNIRKSFRSVSKKTSAAPYHDILAQFITMHNKKSNVLLIWSGDWPTYSSNSDKYYVILAGEGFDSTDEAWNWCKANNYGPNDCMPIDLQ</sequence>
<dbReference type="EMBL" id="SZNG01000022">
    <property type="protein sequence ID" value="TPH34495.1"/>
    <property type="molecule type" value="Genomic_DNA"/>
</dbReference>
<gene>
    <name evidence="1" type="ORF">FCO76_10330</name>
</gene>
<evidence type="ECO:0000313" key="2">
    <source>
        <dbReference type="Proteomes" id="UP000315512"/>
    </source>
</evidence>
<accession>A0AA46JX97</accession>
<reference evidence="1" key="2">
    <citation type="submission" date="2019-04" db="EMBL/GenBank/DDBJ databases">
        <authorList>
            <person name="Kok C.R."/>
            <person name="Hutkins R."/>
        </authorList>
    </citation>
    <scope>NUCLEOTIDE SEQUENCE</scope>
    <source>
        <strain evidence="1">CR15</strain>
    </source>
</reference>
<dbReference type="AlphaFoldDB" id="A0AA46JX97"/>
<dbReference type="Proteomes" id="UP000315512">
    <property type="component" value="Unassembled WGS sequence"/>
</dbReference>
<organism evidence="1 2">
    <name type="scientific">Bifidobacterium longum subsp. longum</name>
    <dbReference type="NCBI Taxonomy" id="1679"/>
    <lineage>
        <taxon>Bacteria</taxon>
        <taxon>Bacillati</taxon>
        <taxon>Actinomycetota</taxon>
        <taxon>Actinomycetes</taxon>
        <taxon>Bifidobacteriales</taxon>
        <taxon>Bifidobacteriaceae</taxon>
        <taxon>Bifidobacterium</taxon>
    </lineage>
</organism>
<proteinExistence type="predicted"/>
<comment type="caution">
    <text evidence="1">The sequence shown here is derived from an EMBL/GenBank/DDBJ whole genome shotgun (WGS) entry which is preliminary data.</text>
</comment>
<reference evidence="1" key="1">
    <citation type="journal article" date="2019" name="Appl. Environ. Microbiol.">
        <title>An in vitro enrichment strategy for formulating synergistic synbiotics.</title>
        <authorList>
            <person name="Kok C.R."/>
            <person name="Quintero D.F.G."/>
            <person name="Niyirora C."/>
            <person name="Rose D."/>
            <person name="Li A."/>
            <person name="Hutkins R."/>
        </authorList>
    </citation>
    <scope>NUCLEOTIDE SEQUENCE</scope>
    <source>
        <strain evidence="1">CR15</strain>
    </source>
</reference>
<protein>
    <submittedName>
        <fullName evidence="1">Uncharacterized protein</fullName>
    </submittedName>
</protein>
<name>A0AA46JX97_BIFLL</name>